<accession>A0ABD2X8J7</accession>
<dbReference type="Proteomes" id="UP001627154">
    <property type="component" value="Unassembled WGS sequence"/>
</dbReference>
<keyword evidence="2" id="KW-1133">Transmembrane helix</keyword>
<name>A0ABD2X8J7_9HYME</name>
<feature type="region of interest" description="Disordered" evidence="1">
    <location>
        <begin position="1"/>
        <end position="69"/>
    </location>
</feature>
<protein>
    <submittedName>
        <fullName evidence="3">Uncharacterized protein</fullName>
    </submittedName>
</protein>
<keyword evidence="2" id="KW-0472">Membrane</keyword>
<reference evidence="3 4" key="1">
    <citation type="journal article" date="2024" name="bioRxiv">
        <title>A reference genome for Trichogramma kaykai: A tiny desert-dwelling parasitoid wasp with competing sex-ratio distorters.</title>
        <authorList>
            <person name="Culotta J."/>
            <person name="Lindsey A.R."/>
        </authorList>
    </citation>
    <scope>NUCLEOTIDE SEQUENCE [LARGE SCALE GENOMIC DNA]</scope>
    <source>
        <strain evidence="3 4">KSX58</strain>
    </source>
</reference>
<keyword evidence="2" id="KW-0812">Transmembrane</keyword>
<feature type="transmembrane region" description="Helical" evidence="2">
    <location>
        <begin position="167"/>
        <end position="188"/>
    </location>
</feature>
<sequence>MTSEEKKPGLERSTSEKEKSGVDPSTSEERSLVDRSMSIDGVLPKGDVPFDRYSESSDESQLSKSPPQEVRILPEIGRGSNWNAAKQHFIQYLPYVTNENNGGRQNEIKIHDETGKTLKDEQLARRMDGKRRRTAQMHNQQITLCCMPDCLVRGLTRVVLIGKDHSIGLCICGLGVLFMIFLVALIWVEKAFA</sequence>
<evidence type="ECO:0000256" key="1">
    <source>
        <dbReference type="SAM" id="MobiDB-lite"/>
    </source>
</evidence>
<dbReference type="AlphaFoldDB" id="A0ABD2X8J7"/>
<proteinExistence type="predicted"/>
<comment type="caution">
    <text evidence="3">The sequence shown here is derived from an EMBL/GenBank/DDBJ whole genome shotgun (WGS) entry which is preliminary data.</text>
</comment>
<organism evidence="3 4">
    <name type="scientific">Trichogramma kaykai</name>
    <dbReference type="NCBI Taxonomy" id="54128"/>
    <lineage>
        <taxon>Eukaryota</taxon>
        <taxon>Metazoa</taxon>
        <taxon>Ecdysozoa</taxon>
        <taxon>Arthropoda</taxon>
        <taxon>Hexapoda</taxon>
        <taxon>Insecta</taxon>
        <taxon>Pterygota</taxon>
        <taxon>Neoptera</taxon>
        <taxon>Endopterygota</taxon>
        <taxon>Hymenoptera</taxon>
        <taxon>Apocrita</taxon>
        <taxon>Proctotrupomorpha</taxon>
        <taxon>Chalcidoidea</taxon>
        <taxon>Trichogrammatidae</taxon>
        <taxon>Trichogramma</taxon>
    </lineage>
</organism>
<evidence type="ECO:0000256" key="2">
    <source>
        <dbReference type="SAM" id="Phobius"/>
    </source>
</evidence>
<keyword evidence="4" id="KW-1185">Reference proteome</keyword>
<evidence type="ECO:0000313" key="4">
    <source>
        <dbReference type="Proteomes" id="UP001627154"/>
    </source>
</evidence>
<feature type="compositionally biased region" description="Basic and acidic residues" evidence="1">
    <location>
        <begin position="1"/>
        <end position="33"/>
    </location>
</feature>
<evidence type="ECO:0000313" key="3">
    <source>
        <dbReference type="EMBL" id="KAL3401464.1"/>
    </source>
</evidence>
<dbReference type="EMBL" id="JBJJXI010000045">
    <property type="protein sequence ID" value="KAL3401464.1"/>
    <property type="molecule type" value="Genomic_DNA"/>
</dbReference>
<gene>
    <name evidence="3" type="ORF">TKK_005303</name>
</gene>